<evidence type="ECO:0000259" key="1">
    <source>
        <dbReference type="PROSITE" id="PS50878"/>
    </source>
</evidence>
<dbReference type="InterPro" id="IPR000477">
    <property type="entry name" value="RT_dom"/>
</dbReference>
<sequence length="134" mass="15897">MPKKQEYNKTLENSAIHKLGKKSIDLKSYRPINLLPIISKLMEKVILKRLNRHETTSEIIVDYEFDFIEKHNTIQQTTRIVNNINTIFNKRNKTVLLFLDIEKAFNKVWIDGLIYKMINYKYPCPSDINLLISK</sequence>
<reference evidence="2" key="1">
    <citation type="journal article" date="2020" name="G3 (Bethesda)">
        <title>High-Quality Assemblies for Three Invasive Social Wasps from the &lt;i&gt;Vespula&lt;/i&gt; Genus.</title>
        <authorList>
            <person name="Harrop T.W.R."/>
            <person name="Guhlin J."/>
            <person name="McLaughlin G.M."/>
            <person name="Permina E."/>
            <person name="Stockwell P."/>
            <person name="Gilligan J."/>
            <person name="Le Lec M.F."/>
            <person name="Gruber M.A.M."/>
            <person name="Quinn O."/>
            <person name="Lovegrove M."/>
            <person name="Duncan E.J."/>
            <person name="Remnant E.J."/>
            <person name="Van Eeckhoven J."/>
            <person name="Graham B."/>
            <person name="Knapp R.A."/>
            <person name="Langford K.W."/>
            <person name="Kronenberg Z."/>
            <person name="Press M.O."/>
            <person name="Eacker S.M."/>
            <person name="Wilson-Rankin E.E."/>
            <person name="Purcell J."/>
            <person name="Lester P.J."/>
            <person name="Dearden P.K."/>
        </authorList>
    </citation>
    <scope>NUCLEOTIDE SEQUENCE</scope>
    <source>
        <strain evidence="2">Volc-1</strain>
    </source>
</reference>
<protein>
    <recommendedName>
        <fullName evidence="1">Reverse transcriptase domain-containing protein</fullName>
    </recommendedName>
</protein>
<dbReference type="PROSITE" id="PS50878">
    <property type="entry name" value="RT_POL"/>
    <property type="match status" value="1"/>
</dbReference>
<evidence type="ECO:0000313" key="3">
    <source>
        <dbReference type="Proteomes" id="UP000600918"/>
    </source>
</evidence>
<comment type="caution">
    <text evidence="2">The sequence shown here is derived from an EMBL/GenBank/DDBJ whole genome shotgun (WGS) entry which is preliminary data.</text>
</comment>
<organism evidence="2 3">
    <name type="scientific">Vespula pensylvanica</name>
    <name type="common">Western yellow jacket</name>
    <name type="synonym">Wasp</name>
    <dbReference type="NCBI Taxonomy" id="30213"/>
    <lineage>
        <taxon>Eukaryota</taxon>
        <taxon>Metazoa</taxon>
        <taxon>Ecdysozoa</taxon>
        <taxon>Arthropoda</taxon>
        <taxon>Hexapoda</taxon>
        <taxon>Insecta</taxon>
        <taxon>Pterygota</taxon>
        <taxon>Neoptera</taxon>
        <taxon>Endopterygota</taxon>
        <taxon>Hymenoptera</taxon>
        <taxon>Apocrita</taxon>
        <taxon>Aculeata</taxon>
        <taxon>Vespoidea</taxon>
        <taxon>Vespidae</taxon>
        <taxon>Vespinae</taxon>
        <taxon>Vespula</taxon>
    </lineage>
</organism>
<gene>
    <name evidence="2" type="ORF">H0235_012611</name>
</gene>
<dbReference type="AlphaFoldDB" id="A0A834NKU8"/>
<dbReference type="EMBL" id="JACSDY010000012">
    <property type="protein sequence ID" value="KAF7412760.1"/>
    <property type="molecule type" value="Genomic_DNA"/>
</dbReference>
<keyword evidence="3" id="KW-1185">Reference proteome</keyword>
<dbReference type="Proteomes" id="UP000600918">
    <property type="component" value="Unassembled WGS sequence"/>
</dbReference>
<feature type="domain" description="Reverse transcriptase" evidence="1">
    <location>
        <begin position="1"/>
        <end position="134"/>
    </location>
</feature>
<evidence type="ECO:0000313" key="2">
    <source>
        <dbReference type="EMBL" id="KAF7412760.1"/>
    </source>
</evidence>
<name>A0A834NKU8_VESPE</name>
<proteinExistence type="predicted"/>
<dbReference type="PANTHER" id="PTHR19446">
    <property type="entry name" value="REVERSE TRANSCRIPTASES"/>
    <property type="match status" value="1"/>
</dbReference>
<accession>A0A834NKU8</accession>
<dbReference type="Pfam" id="PF00078">
    <property type="entry name" value="RVT_1"/>
    <property type="match status" value="1"/>
</dbReference>